<keyword evidence="1" id="KW-0472">Membrane</keyword>
<feature type="transmembrane region" description="Helical" evidence="1">
    <location>
        <begin position="7"/>
        <end position="26"/>
    </location>
</feature>
<name>A0ABQ3ARP7_9GAMM</name>
<keyword evidence="1" id="KW-1133">Transmembrane helix</keyword>
<organism evidence="2 3">
    <name type="scientific">Cellvibrio zantedeschiae</name>
    <dbReference type="NCBI Taxonomy" id="1237077"/>
    <lineage>
        <taxon>Bacteria</taxon>
        <taxon>Pseudomonadati</taxon>
        <taxon>Pseudomonadota</taxon>
        <taxon>Gammaproteobacteria</taxon>
        <taxon>Cellvibrionales</taxon>
        <taxon>Cellvibrionaceae</taxon>
        <taxon>Cellvibrio</taxon>
    </lineage>
</organism>
<gene>
    <name evidence="2" type="ORF">GCM10011613_01620</name>
</gene>
<dbReference type="NCBIfam" id="NF041949">
    <property type="entry name" value="THIVI_2564_fam"/>
    <property type="match status" value="1"/>
</dbReference>
<evidence type="ECO:0000256" key="1">
    <source>
        <dbReference type="SAM" id="Phobius"/>
    </source>
</evidence>
<dbReference type="Proteomes" id="UP000619761">
    <property type="component" value="Unassembled WGS sequence"/>
</dbReference>
<keyword evidence="3" id="KW-1185">Reference proteome</keyword>
<keyword evidence="1" id="KW-0812">Transmembrane</keyword>
<proteinExistence type="predicted"/>
<evidence type="ECO:0000313" key="3">
    <source>
        <dbReference type="Proteomes" id="UP000619761"/>
    </source>
</evidence>
<accession>A0ABQ3ARP7</accession>
<dbReference type="InterPro" id="IPR049641">
    <property type="entry name" value="THIVI_2564-like"/>
</dbReference>
<protein>
    <submittedName>
        <fullName evidence="2">Uncharacterized protein</fullName>
    </submittedName>
</protein>
<dbReference type="RefSeq" id="WP_189415149.1">
    <property type="nucleotide sequence ID" value="NZ_BMYZ01000001.1"/>
</dbReference>
<reference evidence="3" key="1">
    <citation type="journal article" date="2019" name="Int. J. Syst. Evol. Microbiol.">
        <title>The Global Catalogue of Microorganisms (GCM) 10K type strain sequencing project: providing services to taxonomists for standard genome sequencing and annotation.</title>
        <authorList>
            <consortium name="The Broad Institute Genomics Platform"/>
            <consortium name="The Broad Institute Genome Sequencing Center for Infectious Disease"/>
            <person name="Wu L."/>
            <person name="Ma J."/>
        </authorList>
    </citation>
    <scope>NUCLEOTIDE SEQUENCE [LARGE SCALE GENOMIC DNA]</scope>
    <source>
        <strain evidence="3">KCTC 32239</strain>
    </source>
</reference>
<comment type="caution">
    <text evidence="2">The sequence shown here is derived from an EMBL/GenBank/DDBJ whole genome shotgun (WGS) entry which is preliminary data.</text>
</comment>
<dbReference type="EMBL" id="BMYZ01000001">
    <property type="protein sequence ID" value="GGY61850.1"/>
    <property type="molecule type" value="Genomic_DNA"/>
</dbReference>
<sequence>MDTIINLIAYLVVFGLIWWLVSMLPLPSPVAQIVRVLFIVLLILIILSFAGILPSSYLPHIKFT</sequence>
<feature type="transmembrane region" description="Helical" evidence="1">
    <location>
        <begin position="32"/>
        <end position="53"/>
    </location>
</feature>
<evidence type="ECO:0000313" key="2">
    <source>
        <dbReference type="EMBL" id="GGY61850.1"/>
    </source>
</evidence>